<dbReference type="Gene3D" id="3.30.300.30">
    <property type="match status" value="1"/>
</dbReference>
<feature type="region of interest" description="Disordered" evidence="3">
    <location>
        <begin position="1569"/>
        <end position="1589"/>
    </location>
</feature>
<evidence type="ECO:0000313" key="8">
    <source>
        <dbReference type="Proteomes" id="UP001642484"/>
    </source>
</evidence>
<feature type="domain" description="Condensation" evidence="6">
    <location>
        <begin position="626"/>
        <end position="875"/>
    </location>
</feature>
<dbReference type="SUPFAM" id="SSF52777">
    <property type="entry name" value="CoA-dependent acyltransferases"/>
    <property type="match status" value="2"/>
</dbReference>
<dbReference type="Gene3D" id="1.10.1200.10">
    <property type="entry name" value="ACP-like"/>
    <property type="match status" value="1"/>
</dbReference>
<dbReference type="Gene3D" id="3.30.559.30">
    <property type="entry name" value="Nonribosomal peptide synthetase, condensation domain"/>
    <property type="match status" value="1"/>
</dbReference>
<dbReference type="InterPro" id="IPR000873">
    <property type="entry name" value="AMP-dep_synth/lig_dom"/>
</dbReference>
<sequence>MTSLAKSLRELHAKGGLGAGPVAFWLRRGAEAIALALAAMEAGHGYLPCDETLPPMRVLQMLTIAGAGLLVSTAEKCALLEEQKLHDEGWSGLMLPLETLASGFKALTVPEHLQLPERGALESSGDDDVTLQLAYVIFTSGSTGRPKGVAVSHRSIVHLIEWVNTSYEINEADVLLFVTSMGFDLSCYDIFGTLAAGARLLVSSSTSTRLALLEETTFWDSAPAVLELLEPQLPAVSSRCPLRTIFLSGDWVPLRLVATLRRCFPAARVVALGGATEATVWSNSFEVAKIHPCWRSVPYGRPIWNHQYWVHTGAAGSALSPGAGTELGSPGSALTPLGLPGALCITGLGVARGYVGDAARTAERFFVTGAGASSREAHRGYWTGDVVRVTVEDPWNELKENLAGSELVLEFLGRADNQVKIHGHRIELDEVHHALTLDGSAVSAAVLVRATGRHGERSLVAFVTPMEVDLESLRGSLEERLPSWMIPDVIVPLAALPLTSSGKVDRHQLESMDLSESLPESQAALAATLEAFRQVLGVDVAPSDDFFELGGQSLAALRLRRLLRADGNGVTLRRGKTDRIAQRLRCAARPLEPPSAVGAVGEGEAPATFEQERIPFPSPTACGGERLDVDRLRRALCSVLRRHELLRTLLKEAEGGQLLQHAVDSEIASGWIHIHDFREMEVKVCDEQRQVLLLEDMAAGFDLSQSDEEILLYVNVHHVAFDGGSLRYFQRDLWAFYEDLALPPLPSLLASSLSRQQRQQRGSESGAQLVVMMERLKGCTFQLQLPRAAPGRGAPQRWTSFAPAEPVRRLAQQEGVTEFTVLLAAYGALLGRCCQQKDLVIGIPVSRRHSYDGTEQMVGCFVNTSLVRVCLTEQHHALSFRSILGVVVSVGGEDHSGPANAETSSHATVKAAIELRALEQPWPYPTRPKRYETRPGQVQEQLLAALQTSHVPFQKLLQELRPEGTSELQTMFDVHEEAFQPEVARGVVSQPWSLTHLDVKQDAKFELSLDLVRSRRFDGYKALWELRDGCGEWLAAQWAELLTELHVELKPWTWLAPSERRQLHEGCVGSSVPLPQLAVHQLILQQAKRTPKSCAVQMQAGRCLSFEMLVAASARVASKLTDFARRRVGLMMEKGPLLLPSLLGILLAESAYVPLPGDLPEERLRSMVWDAEVKILVTSAEERRSHSNHLSHIPRLMLSEAEVFEGPKSELKTSPFRPNARSAHVGHREMYVLFTSGTTGRPKGVSVSHSAVLSHVLSCCAKFHLTAMDSVLQSIALPFDFAVSQLYPYLVLGGSLLMPKEMDSKDPGALAILAAQGSARTVILQVAGLTAVGVSLDVLGSLKRTKPIPSFASARCGGSIWGGEAVNQRLLERTASRFDSSRLFVTYGPTEAAVDTTTAEFTAGPGGMDGTGGTRVHRCIGWPDAYRAVHLEGEGGEDDGLVVLGSVGMLKVAGPGLALGYLQVEQAEVFMDAQCGAGKHYKTGDLVRWGKEGLEFLGRRDSQDRTGRNRICTEDVPRCGGGGRAVGRAGWCRAGGAGAGGLREPLGGVVGSALAARASSAAAAAARGTHHSVAAESHGEVGPTALGAGGEGVAGQGGACGDTGLLGEGAMLPGSLGTALAEGSACRGASAELPAPRGGLGVGDSALGQAPGAADLRDTGKDDGLQLRLAFGVGDGCGDKRKREVLGSGRRCGRRRALVSDATSLLRSAVVSSGSLQPISDAGAQVSSSPGC</sequence>
<dbReference type="Proteomes" id="UP001642484">
    <property type="component" value="Unassembled WGS sequence"/>
</dbReference>
<evidence type="ECO:0000256" key="3">
    <source>
        <dbReference type="SAM" id="MobiDB-lite"/>
    </source>
</evidence>
<name>A0ABP0HEF1_9DINO</name>
<dbReference type="Gene3D" id="3.30.559.10">
    <property type="entry name" value="Chloramphenicol acetyltransferase-like domain"/>
    <property type="match status" value="1"/>
</dbReference>
<proteinExistence type="predicted"/>
<gene>
    <name evidence="7" type="ORF">CCMP2556_LOCUS1255</name>
</gene>
<evidence type="ECO:0000313" key="7">
    <source>
        <dbReference type="EMBL" id="CAK8988387.1"/>
    </source>
</evidence>
<evidence type="ECO:0000256" key="1">
    <source>
        <dbReference type="ARBA" id="ARBA00022450"/>
    </source>
</evidence>
<keyword evidence="1" id="KW-0596">Phosphopantetheine</keyword>
<evidence type="ECO:0000259" key="4">
    <source>
        <dbReference type="Pfam" id="PF00501"/>
    </source>
</evidence>
<evidence type="ECO:0000259" key="6">
    <source>
        <dbReference type="Pfam" id="PF00668"/>
    </source>
</evidence>
<dbReference type="SUPFAM" id="SSF56801">
    <property type="entry name" value="Acetyl-CoA synthetase-like"/>
    <property type="match status" value="2"/>
</dbReference>
<dbReference type="InterPro" id="IPR001242">
    <property type="entry name" value="Condensation_dom"/>
</dbReference>
<dbReference type="InterPro" id="IPR045851">
    <property type="entry name" value="AMP-bd_C_sf"/>
</dbReference>
<dbReference type="Pfam" id="PF00668">
    <property type="entry name" value="Condensation"/>
    <property type="match status" value="1"/>
</dbReference>
<organism evidence="7 8">
    <name type="scientific">Durusdinium trenchii</name>
    <dbReference type="NCBI Taxonomy" id="1381693"/>
    <lineage>
        <taxon>Eukaryota</taxon>
        <taxon>Sar</taxon>
        <taxon>Alveolata</taxon>
        <taxon>Dinophyceae</taxon>
        <taxon>Suessiales</taxon>
        <taxon>Symbiodiniaceae</taxon>
        <taxon>Durusdinium</taxon>
    </lineage>
</organism>
<feature type="domain" description="Carrier" evidence="5">
    <location>
        <begin position="529"/>
        <end position="565"/>
    </location>
</feature>
<keyword evidence="8" id="KW-1185">Reference proteome</keyword>
<dbReference type="PROSITE" id="PS00455">
    <property type="entry name" value="AMP_BINDING"/>
    <property type="match status" value="2"/>
</dbReference>
<dbReference type="Pfam" id="PF00501">
    <property type="entry name" value="AMP-binding"/>
    <property type="match status" value="2"/>
</dbReference>
<dbReference type="InterPro" id="IPR036736">
    <property type="entry name" value="ACP-like_sf"/>
</dbReference>
<feature type="domain" description="AMP-dependent synthetase/ligase" evidence="4">
    <location>
        <begin position="4"/>
        <end position="354"/>
    </location>
</feature>
<protein>
    <recommendedName>
        <fullName evidence="9">Carrier domain-containing protein</fullName>
    </recommendedName>
</protein>
<dbReference type="InterPro" id="IPR009081">
    <property type="entry name" value="PP-bd_ACP"/>
</dbReference>
<dbReference type="EMBL" id="CAXAMN010000425">
    <property type="protein sequence ID" value="CAK8988387.1"/>
    <property type="molecule type" value="Genomic_DNA"/>
</dbReference>
<dbReference type="InterPro" id="IPR023213">
    <property type="entry name" value="CAT-like_dom_sf"/>
</dbReference>
<dbReference type="Pfam" id="PF00550">
    <property type="entry name" value="PP-binding"/>
    <property type="match status" value="1"/>
</dbReference>
<dbReference type="PANTHER" id="PTHR45527">
    <property type="entry name" value="NONRIBOSOMAL PEPTIDE SYNTHETASE"/>
    <property type="match status" value="1"/>
</dbReference>
<comment type="caution">
    <text evidence="7">The sequence shown here is derived from an EMBL/GenBank/DDBJ whole genome shotgun (WGS) entry which is preliminary data.</text>
</comment>
<dbReference type="InterPro" id="IPR042099">
    <property type="entry name" value="ANL_N_sf"/>
</dbReference>
<dbReference type="Gene3D" id="3.40.50.12780">
    <property type="entry name" value="N-terminal domain of ligase-like"/>
    <property type="match status" value="2"/>
</dbReference>
<evidence type="ECO:0000256" key="2">
    <source>
        <dbReference type="ARBA" id="ARBA00022553"/>
    </source>
</evidence>
<evidence type="ECO:0000259" key="5">
    <source>
        <dbReference type="Pfam" id="PF00550"/>
    </source>
</evidence>
<keyword evidence="2" id="KW-0597">Phosphoprotein</keyword>
<feature type="domain" description="AMP-dependent synthetase/ligase" evidence="4">
    <location>
        <begin position="1085"/>
        <end position="1462"/>
    </location>
</feature>
<reference evidence="7 8" key="1">
    <citation type="submission" date="2024-02" db="EMBL/GenBank/DDBJ databases">
        <authorList>
            <person name="Chen Y."/>
            <person name="Shah S."/>
            <person name="Dougan E. K."/>
            <person name="Thang M."/>
            <person name="Chan C."/>
        </authorList>
    </citation>
    <scope>NUCLEOTIDE SEQUENCE [LARGE SCALE GENOMIC DNA]</scope>
</reference>
<dbReference type="SUPFAM" id="SSF47336">
    <property type="entry name" value="ACP-like"/>
    <property type="match status" value="1"/>
</dbReference>
<accession>A0ABP0HEF1</accession>
<dbReference type="PANTHER" id="PTHR45527:SF1">
    <property type="entry name" value="FATTY ACID SYNTHASE"/>
    <property type="match status" value="1"/>
</dbReference>
<dbReference type="InterPro" id="IPR020845">
    <property type="entry name" value="AMP-binding_CS"/>
</dbReference>
<evidence type="ECO:0008006" key="9">
    <source>
        <dbReference type="Google" id="ProtNLM"/>
    </source>
</evidence>